<gene>
    <name evidence="1" type="ORF">S12H4_39202</name>
</gene>
<protein>
    <submittedName>
        <fullName evidence="1">Uncharacterized protein</fullName>
    </submittedName>
</protein>
<reference evidence="1" key="1">
    <citation type="journal article" date="2014" name="Front. Microbiol.">
        <title>High frequency of phylogenetically diverse reductive dehalogenase-homologous genes in deep subseafloor sedimentary metagenomes.</title>
        <authorList>
            <person name="Kawai M."/>
            <person name="Futagami T."/>
            <person name="Toyoda A."/>
            <person name="Takaki Y."/>
            <person name="Nishi S."/>
            <person name="Hori S."/>
            <person name="Arai W."/>
            <person name="Tsubouchi T."/>
            <person name="Morono Y."/>
            <person name="Uchiyama I."/>
            <person name="Ito T."/>
            <person name="Fujiyama A."/>
            <person name="Inagaki F."/>
            <person name="Takami H."/>
        </authorList>
    </citation>
    <scope>NUCLEOTIDE SEQUENCE</scope>
    <source>
        <strain evidence="1">Expedition CK06-06</strain>
    </source>
</reference>
<sequence length="93" mass="10610">TIPMYGEGYYSLKIRGLNILDGELYAVIEQRSAQYTVESRSLVKMNTDLVRTSISHPLPISDIRDWREHPGNPSGLIISKKSDDYGMLQLWNP</sequence>
<organism evidence="1">
    <name type="scientific">marine sediment metagenome</name>
    <dbReference type="NCBI Taxonomy" id="412755"/>
    <lineage>
        <taxon>unclassified sequences</taxon>
        <taxon>metagenomes</taxon>
        <taxon>ecological metagenomes</taxon>
    </lineage>
</organism>
<name>X1SZI7_9ZZZZ</name>
<comment type="caution">
    <text evidence="1">The sequence shown here is derived from an EMBL/GenBank/DDBJ whole genome shotgun (WGS) entry which is preliminary data.</text>
</comment>
<feature type="non-terminal residue" evidence="1">
    <location>
        <position position="1"/>
    </location>
</feature>
<proteinExistence type="predicted"/>
<accession>X1SZI7</accession>
<dbReference type="EMBL" id="BARW01023668">
    <property type="protein sequence ID" value="GAI98368.1"/>
    <property type="molecule type" value="Genomic_DNA"/>
</dbReference>
<evidence type="ECO:0000313" key="1">
    <source>
        <dbReference type="EMBL" id="GAI98368.1"/>
    </source>
</evidence>
<dbReference type="AlphaFoldDB" id="X1SZI7"/>